<dbReference type="AlphaFoldDB" id="X0XQE0"/>
<organism evidence="1">
    <name type="scientific">marine sediment metagenome</name>
    <dbReference type="NCBI Taxonomy" id="412755"/>
    <lineage>
        <taxon>unclassified sequences</taxon>
        <taxon>metagenomes</taxon>
        <taxon>ecological metagenomes</taxon>
    </lineage>
</organism>
<reference evidence="1" key="1">
    <citation type="journal article" date="2014" name="Front. Microbiol.">
        <title>High frequency of phylogenetically diverse reductive dehalogenase-homologous genes in deep subseafloor sedimentary metagenomes.</title>
        <authorList>
            <person name="Kawai M."/>
            <person name="Futagami T."/>
            <person name="Toyoda A."/>
            <person name="Takaki Y."/>
            <person name="Nishi S."/>
            <person name="Hori S."/>
            <person name="Arai W."/>
            <person name="Tsubouchi T."/>
            <person name="Morono Y."/>
            <person name="Uchiyama I."/>
            <person name="Ito T."/>
            <person name="Fujiyama A."/>
            <person name="Inagaki F."/>
            <person name="Takami H."/>
        </authorList>
    </citation>
    <scope>NUCLEOTIDE SEQUENCE</scope>
    <source>
        <strain evidence="1">Expedition CK06-06</strain>
    </source>
</reference>
<feature type="non-terminal residue" evidence="1">
    <location>
        <position position="49"/>
    </location>
</feature>
<accession>X0XQE0</accession>
<gene>
    <name evidence="1" type="ORF">S01H1_53878</name>
</gene>
<proteinExistence type="predicted"/>
<sequence length="49" mass="5524">MNPERADLKPGGVNLRSFLLNAKFRLDHRAFDLAAQEKSVGNEQERGRA</sequence>
<comment type="caution">
    <text evidence="1">The sequence shown here is derived from an EMBL/GenBank/DDBJ whole genome shotgun (WGS) entry which is preliminary data.</text>
</comment>
<name>X0XQE0_9ZZZZ</name>
<protein>
    <submittedName>
        <fullName evidence="1">Uncharacterized protein</fullName>
    </submittedName>
</protein>
<dbReference type="EMBL" id="BARS01034913">
    <property type="protein sequence ID" value="GAG27086.1"/>
    <property type="molecule type" value="Genomic_DNA"/>
</dbReference>
<evidence type="ECO:0000313" key="1">
    <source>
        <dbReference type="EMBL" id="GAG27086.1"/>
    </source>
</evidence>